<dbReference type="AlphaFoldDB" id="G9XUV1"/>
<comment type="caution">
    <text evidence="1">The sequence shown here is derived from an EMBL/GenBank/DDBJ whole genome shotgun (WGS) entry which is preliminary data.</text>
</comment>
<dbReference type="EMBL" id="AFZX01000131">
    <property type="protein sequence ID" value="EHL04673.1"/>
    <property type="molecule type" value="Genomic_DNA"/>
</dbReference>
<dbReference type="HOGENOM" id="CLU_3182865_0_0_9"/>
<protein>
    <submittedName>
        <fullName evidence="1">Uncharacterized protein</fullName>
    </submittedName>
</protein>
<proteinExistence type="predicted"/>
<evidence type="ECO:0000313" key="2">
    <source>
        <dbReference type="Proteomes" id="UP000004416"/>
    </source>
</evidence>
<accession>G9XUV1</accession>
<dbReference type="Proteomes" id="UP000004416">
    <property type="component" value="Unassembled WGS sequence"/>
</dbReference>
<reference evidence="1 2" key="1">
    <citation type="submission" date="2011-08" db="EMBL/GenBank/DDBJ databases">
        <authorList>
            <person name="Weinstock G."/>
            <person name="Sodergren E."/>
            <person name="Clifton S."/>
            <person name="Fulton L."/>
            <person name="Fulton B."/>
            <person name="Courtney L."/>
            <person name="Fronick C."/>
            <person name="Harrison M."/>
            <person name="Strong C."/>
            <person name="Farmer C."/>
            <person name="Delahaunty K."/>
            <person name="Markovic C."/>
            <person name="Hall O."/>
            <person name="Minx P."/>
            <person name="Tomlinson C."/>
            <person name="Mitreva M."/>
            <person name="Hou S."/>
            <person name="Chen J."/>
            <person name="Wollam A."/>
            <person name="Pepin K.H."/>
            <person name="Johnson M."/>
            <person name="Bhonagiri V."/>
            <person name="Zhang X."/>
            <person name="Suruliraj S."/>
            <person name="Warren W."/>
            <person name="Chinwalla A."/>
            <person name="Mardis E.R."/>
            <person name="Wilson R.K."/>
        </authorList>
    </citation>
    <scope>NUCLEOTIDE SEQUENCE [LARGE SCALE GENOMIC DNA]</scope>
    <source>
        <strain evidence="1 2">DP7</strain>
    </source>
</reference>
<organism evidence="1 2">
    <name type="scientific">Desulfitobacterium hafniense DP7</name>
    <dbReference type="NCBI Taxonomy" id="537010"/>
    <lineage>
        <taxon>Bacteria</taxon>
        <taxon>Bacillati</taxon>
        <taxon>Bacillota</taxon>
        <taxon>Clostridia</taxon>
        <taxon>Eubacteriales</taxon>
        <taxon>Desulfitobacteriaceae</taxon>
        <taxon>Desulfitobacterium</taxon>
    </lineage>
</organism>
<gene>
    <name evidence="1" type="ORF">HMPREF0322_04764</name>
</gene>
<name>G9XUV1_DESHA</name>
<evidence type="ECO:0000313" key="1">
    <source>
        <dbReference type="EMBL" id="EHL04673.1"/>
    </source>
</evidence>
<sequence>MDYETGFDAEKWKLVYLPNVIRVFILVLNKRLLCLQQLFCNAEARV</sequence>